<dbReference type="PANTHER" id="PTHR43429:SF1">
    <property type="entry name" value="NAD(P)H SULFUR OXIDOREDUCTASE (COA-DEPENDENT)"/>
    <property type="match status" value="1"/>
</dbReference>
<comment type="cofactor">
    <cofactor evidence="1">
        <name>FAD</name>
        <dbReference type="ChEBI" id="CHEBI:57692"/>
    </cofactor>
</comment>
<evidence type="ECO:0000256" key="5">
    <source>
        <dbReference type="ARBA" id="ARBA00023002"/>
    </source>
</evidence>
<proteinExistence type="inferred from homology"/>
<dbReference type="SUPFAM" id="SSF52821">
    <property type="entry name" value="Rhodanese/Cell cycle control phosphatase"/>
    <property type="match status" value="1"/>
</dbReference>
<dbReference type="RefSeq" id="WP_106193703.1">
    <property type="nucleotide sequence ID" value="NZ_PVTO01000013.1"/>
</dbReference>
<dbReference type="InterPro" id="IPR036188">
    <property type="entry name" value="FAD/NAD-bd_sf"/>
</dbReference>
<reference evidence="9 10" key="1">
    <citation type="submission" date="2018-03" db="EMBL/GenBank/DDBJ databases">
        <title>Genomic Encyclopedia of Archaeal and Bacterial Type Strains, Phase II (KMG-II): from individual species to whole genera.</title>
        <authorList>
            <person name="Goeker M."/>
        </authorList>
    </citation>
    <scope>NUCLEOTIDE SEQUENCE [LARGE SCALE GENOMIC DNA]</scope>
    <source>
        <strain evidence="9 10">DSM 13175</strain>
    </source>
</reference>
<organism evidence="9 10">
    <name type="scientific">Alkalibacterium olivapovliticus</name>
    <dbReference type="NCBI Taxonomy" id="99907"/>
    <lineage>
        <taxon>Bacteria</taxon>
        <taxon>Bacillati</taxon>
        <taxon>Bacillota</taxon>
        <taxon>Bacilli</taxon>
        <taxon>Lactobacillales</taxon>
        <taxon>Carnobacteriaceae</taxon>
        <taxon>Alkalibacterium</taxon>
    </lineage>
</organism>
<keyword evidence="7" id="KW-0676">Redox-active center</keyword>
<evidence type="ECO:0000256" key="1">
    <source>
        <dbReference type="ARBA" id="ARBA00001974"/>
    </source>
</evidence>
<keyword evidence="6" id="KW-0558">Oxidation</keyword>
<accession>A0A2T0W6F9</accession>
<keyword evidence="3" id="KW-0285">Flavoprotein</keyword>
<sequence>MAKIVIIGGVAGGMSAATRLRRLKEDADIIIFEKGPYVSFANCGLPYYVSGEISERDKLIVQTPEALYDRFRLDVRAEHEVTSINPDSKTVTVKHHGEFLTEAYDQIILSPGARAFIPPIAGLKEADNVYTLRNVPDLDKIMMRIDGMNPKEAVVIGAGFIGIEMAENLKHRGIDVTLIEKAPHVLPPLDEEMAAFVQNELKEQGVTVITSQSAVAFKDAGKRVVLEDGTEFTTDLTIMSVGVQPESTLAEQAGIELGLHGGILVDETYQTSVKDIYAVGDAIVVKNQITGEDALIALASPANRQGRQVADNIAGIKRSNKGSIGTAIVRAFGLTAASTGLSERQVKMAGLDVASVHTLSKDHAGYYPGATDITLKLVFDPSSGKIYGAQAVGVKGVDKRIDIIATAIKGELTVHDLPELEFTYAPPFGSAKDPVNMAGYAALNIIEGMSDQVQWHQLNEELAKGAVLLDVRSEAELKDGYFPDSINIPLNDLRDRLSELDINQPYIISCRSGQRSYIGERIMKQAGFKVKNLDGAYALYQTVKPEELVNV</sequence>
<dbReference type="PANTHER" id="PTHR43429">
    <property type="entry name" value="PYRIDINE NUCLEOTIDE-DISULFIDE OXIDOREDUCTASE DOMAIN-CONTAINING"/>
    <property type="match status" value="1"/>
</dbReference>
<dbReference type="InterPro" id="IPR001763">
    <property type="entry name" value="Rhodanese-like_dom"/>
</dbReference>
<dbReference type="Proteomes" id="UP000238205">
    <property type="component" value="Unassembled WGS sequence"/>
</dbReference>
<evidence type="ECO:0000256" key="7">
    <source>
        <dbReference type="ARBA" id="ARBA00023284"/>
    </source>
</evidence>
<dbReference type="Pfam" id="PF00581">
    <property type="entry name" value="Rhodanese"/>
    <property type="match status" value="1"/>
</dbReference>
<evidence type="ECO:0000259" key="8">
    <source>
        <dbReference type="PROSITE" id="PS50206"/>
    </source>
</evidence>
<protein>
    <submittedName>
        <fullName evidence="9">NADPH-dependent 2,4-dienoyl-CoA reductase/sulfur reductase-like enzyme</fullName>
    </submittedName>
</protein>
<dbReference type="GO" id="GO:0016491">
    <property type="term" value="F:oxidoreductase activity"/>
    <property type="evidence" value="ECO:0007669"/>
    <property type="project" value="UniProtKB-KW"/>
</dbReference>
<evidence type="ECO:0000256" key="4">
    <source>
        <dbReference type="ARBA" id="ARBA00022827"/>
    </source>
</evidence>
<gene>
    <name evidence="9" type="ORF">CLV38_11335</name>
</gene>
<dbReference type="SUPFAM" id="SSF51905">
    <property type="entry name" value="FAD/NAD(P)-binding domain"/>
    <property type="match status" value="1"/>
</dbReference>
<dbReference type="InterPro" id="IPR036873">
    <property type="entry name" value="Rhodanese-like_dom_sf"/>
</dbReference>
<dbReference type="SMART" id="SM00450">
    <property type="entry name" value="RHOD"/>
    <property type="match status" value="1"/>
</dbReference>
<dbReference type="Gene3D" id="3.50.50.60">
    <property type="entry name" value="FAD/NAD(P)-binding domain"/>
    <property type="match status" value="2"/>
</dbReference>
<dbReference type="InterPro" id="IPR050260">
    <property type="entry name" value="FAD-bd_OxRdtase"/>
</dbReference>
<evidence type="ECO:0000256" key="3">
    <source>
        <dbReference type="ARBA" id="ARBA00022630"/>
    </source>
</evidence>
<dbReference type="InterPro" id="IPR016156">
    <property type="entry name" value="FAD/NAD-linked_Rdtase_dimer_sf"/>
</dbReference>
<dbReference type="InterPro" id="IPR023753">
    <property type="entry name" value="FAD/NAD-binding_dom"/>
</dbReference>
<dbReference type="InterPro" id="IPR004099">
    <property type="entry name" value="Pyr_nucl-diS_OxRdtase_dimer"/>
</dbReference>
<dbReference type="EMBL" id="PVTO01000013">
    <property type="protein sequence ID" value="PRY82298.1"/>
    <property type="molecule type" value="Genomic_DNA"/>
</dbReference>
<dbReference type="Pfam" id="PF07992">
    <property type="entry name" value="Pyr_redox_2"/>
    <property type="match status" value="1"/>
</dbReference>
<dbReference type="SUPFAM" id="SSF55424">
    <property type="entry name" value="FAD/NAD-linked reductases, dimerisation (C-terminal) domain"/>
    <property type="match status" value="1"/>
</dbReference>
<dbReference type="Gene3D" id="3.40.250.10">
    <property type="entry name" value="Rhodanese-like domain"/>
    <property type="match status" value="1"/>
</dbReference>
<evidence type="ECO:0000256" key="6">
    <source>
        <dbReference type="ARBA" id="ARBA00023097"/>
    </source>
</evidence>
<dbReference type="Pfam" id="PF02852">
    <property type="entry name" value="Pyr_redox_dim"/>
    <property type="match status" value="1"/>
</dbReference>
<evidence type="ECO:0000313" key="9">
    <source>
        <dbReference type="EMBL" id="PRY82298.1"/>
    </source>
</evidence>
<name>A0A2T0W6F9_9LACT</name>
<comment type="caution">
    <text evidence="9">The sequence shown here is derived from an EMBL/GenBank/DDBJ whole genome shotgun (WGS) entry which is preliminary data.</text>
</comment>
<dbReference type="PROSITE" id="PS50206">
    <property type="entry name" value="RHODANESE_3"/>
    <property type="match status" value="1"/>
</dbReference>
<dbReference type="PRINTS" id="PR00411">
    <property type="entry name" value="PNDRDTASEI"/>
</dbReference>
<keyword evidence="5" id="KW-0560">Oxidoreductase</keyword>
<dbReference type="AlphaFoldDB" id="A0A2T0W6F9"/>
<keyword evidence="4" id="KW-0274">FAD</keyword>
<evidence type="ECO:0000256" key="2">
    <source>
        <dbReference type="ARBA" id="ARBA00009130"/>
    </source>
</evidence>
<dbReference type="OrthoDB" id="9802028at2"/>
<dbReference type="PRINTS" id="PR00368">
    <property type="entry name" value="FADPNR"/>
</dbReference>
<comment type="similarity">
    <text evidence="2">Belongs to the class-III pyridine nucleotide-disulfide oxidoreductase family.</text>
</comment>
<evidence type="ECO:0000313" key="10">
    <source>
        <dbReference type="Proteomes" id="UP000238205"/>
    </source>
</evidence>
<feature type="domain" description="Rhodanese" evidence="8">
    <location>
        <begin position="462"/>
        <end position="548"/>
    </location>
</feature>
<keyword evidence="10" id="KW-1185">Reference proteome</keyword>